<gene>
    <name evidence="3" type="ORF">GCM10009544_58730</name>
</gene>
<organism evidence="3 4">
    <name type="scientific">Streptomyces stramineus</name>
    <dbReference type="NCBI Taxonomy" id="173861"/>
    <lineage>
        <taxon>Bacteria</taxon>
        <taxon>Bacillati</taxon>
        <taxon>Actinomycetota</taxon>
        <taxon>Actinomycetes</taxon>
        <taxon>Kitasatosporales</taxon>
        <taxon>Streptomycetaceae</taxon>
        <taxon>Streptomyces</taxon>
    </lineage>
</organism>
<keyword evidence="2" id="KW-0732">Signal</keyword>
<evidence type="ECO:0008006" key="5">
    <source>
        <dbReference type="Google" id="ProtNLM"/>
    </source>
</evidence>
<feature type="signal peptide" evidence="2">
    <location>
        <begin position="1"/>
        <end position="30"/>
    </location>
</feature>
<dbReference type="Proteomes" id="UP001499895">
    <property type="component" value="Unassembled WGS sequence"/>
</dbReference>
<keyword evidence="4" id="KW-1185">Reference proteome</keyword>
<proteinExistence type="predicted"/>
<accession>A0ABP3L1U6</accession>
<feature type="chain" id="PRO_5047318571" description="Secreted protein" evidence="2">
    <location>
        <begin position="31"/>
        <end position="206"/>
    </location>
</feature>
<evidence type="ECO:0000313" key="3">
    <source>
        <dbReference type="EMBL" id="GAA0489989.1"/>
    </source>
</evidence>
<comment type="caution">
    <text evidence="3">The sequence shown here is derived from an EMBL/GenBank/DDBJ whole genome shotgun (WGS) entry which is preliminary data.</text>
</comment>
<evidence type="ECO:0000256" key="1">
    <source>
        <dbReference type="SAM" id="MobiDB-lite"/>
    </source>
</evidence>
<evidence type="ECO:0000256" key="2">
    <source>
        <dbReference type="SAM" id="SignalP"/>
    </source>
</evidence>
<sequence>MRAPRMTTILLSGATCGALALTLVDTSATASPPATTPRSAPAPAAAPAVPAPGALRQAATEGARAIDDNAIGTAAGNTARACDAARAPGAEQRRSCAVVKEQLDGLNRARATLRHEAAQPKPDLAAITTATTDAVAATARLAKSGVAPAAPGKAASQLPAAHHRDGGGGLLGVVTGLVSGLVGALSGVVGGLTDLVGGLLKGLLSN</sequence>
<feature type="region of interest" description="Disordered" evidence="1">
    <location>
        <begin position="28"/>
        <end position="49"/>
    </location>
</feature>
<name>A0ABP3L1U6_9ACTN</name>
<dbReference type="RefSeq" id="WP_344096546.1">
    <property type="nucleotide sequence ID" value="NZ_BAAAHB010000114.1"/>
</dbReference>
<evidence type="ECO:0000313" key="4">
    <source>
        <dbReference type="Proteomes" id="UP001499895"/>
    </source>
</evidence>
<reference evidence="4" key="1">
    <citation type="journal article" date="2019" name="Int. J. Syst. Evol. Microbiol.">
        <title>The Global Catalogue of Microorganisms (GCM) 10K type strain sequencing project: providing services to taxonomists for standard genome sequencing and annotation.</title>
        <authorList>
            <consortium name="The Broad Institute Genomics Platform"/>
            <consortium name="The Broad Institute Genome Sequencing Center for Infectious Disease"/>
            <person name="Wu L."/>
            <person name="Ma J."/>
        </authorList>
    </citation>
    <scope>NUCLEOTIDE SEQUENCE [LARGE SCALE GENOMIC DNA]</scope>
    <source>
        <strain evidence="4">JCM 10649</strain>
    </source>
</reference>
<dbReference type="EMBL" id="BAAAHB010000114">
    <property type="protein sequence ID" value="GAA0489989.1"/>
    <property type="molecule type" value="Genomic_DNA"/>
</dbReference>
<protein>
    <recommendedName>
        <fullName evidence="5">Secreted protein</fullName>
    </recommendedName>
</protein>